<accession>A0A8X6TLA9</accession>
<dbReference type="InterPro" id="IPR008974">
    <property type="entry name" value="TRAF-like"/>
</dbReference>
<dbReference type="Proteomes" id="UP000887013">
    <property type="component" value="Unassembled WGS sequence"/>
</dbReference>
<evidence type="ECO:0000313" key="2">
    <source>
        <dbReference type="EMBL" id="GFT22563.1"/>
    </source>
</evidence>
<name>A0A8X6TLA9_NEPPI</name>
<comment type="caution">
    <text evidence="2">The sequence shown here is derived from an EMBL/GenBank/DDBJ whole genome shotgun (WGS) entry which is preliminary data.</text>
</comment>
<dbReference type="EMBL" id="BMAW01106109">
    <property type="protein sequence ID" value="GFT22563.1"/>
    <property type="molecule type" value="Genomic_DNA"/>
</dbReference>
<evidence type="ECO:0000259" key="1">
    <source>
        <dbReference type="PROSITE" id="PS50144"/>
    </source>
</evidence>
<dbReference type="Gene3D" id="2.60.210.10">
    <property type="entry name" value="Apoptosis, Tumor Necrosis Factor Receptor Associated Protein 2, Chain A"/>
    <property type="match status" value="1"/>
</dbReference>
<dbReference type="PROSITE" id="PS50144">
    <property type="entry name" value="MATH"/>
    <property type="match status" value="1"/>
</dbReference>
<sequence>MDRIQYVLYWKIENFSLARHKMGEKLVSPVFPTKMLDNTSWTLELYPEGVEDESYIGGFLTRNTGISSLDCEVHYDLTVAPGGDLNDGGRGNRFTFKLGQTDGFPLLVKRKAIEMANKDLNVDFLTLRCRIYLQSVKNYNFVGKSFARTRLLADGTSYSILQK</sequence>
<protein>
    <recommendedName>
        <fullName evidence="1">MATH domain-containing protein</fullName>
    </recommendedName>
</protein>
<dbReference type="OrthoDB" id="6435602at2759"/>
<dbReference type="InterPro" id="IPR002083">
    <property type="entry name" value="MATH/TRAF_dom"/>
</dbReference>
<gene>
    <name evidence="2" type="ORF">NPIL_196581</name>
</gene>
<dbReference type="SUPFAM" id="SSF49599">
    <property type="entry name" value="TRAF domain-like"/>
    <property type="match status" value="1"/>
</dbReference>
<dbReference type="AlphaFoldDB" id="A0A8X6TLA9"/>
<proteinExistence type="predicted"/>
<reference evidence="2" key="1">
    <citation type="submission" date="2020-08" db="EMBL/GenBank/DDBJ databases">
        <title>Multicomponent nature underlies the extraordinary mechanical properties of spider dragline silk.</title>
        <authorList>
            <person name="Kono N."/>
            <person name="Nakamura H."/>
            <person name="Mori M."/>
            <person name="Yoshida Y."/>
            <person name="Ohtoshi R."/>
            <person name="Malay A.D."/>
            <person name="Moran D.A.P."/>
            <person name="Tomita M."/>
            <person name="Numata K."/>
            <person name="Arakawa K."/>
        </authorList>
    </citation>
    <scope>NUCLEOTIDE SEQUENCE</scope>
</reference>
<organism evidence="2 3">
    <name type="scientific">Nephila pilipes</name>
    <name type="common">Giant wood spider</name>
    <name type="synonym">Nephila maculata</name>
    <dbReference type="NCBI Taxonomy" id="299642"/>
    <lineage>
        <taxon>Eukaryota</taxon>
        <taxon>Metazoa</taxon>
        <taxon>Ecdysozoa</taxon>
        <taxon>Arthropoda</taxon>
        <taxon>Chelicerata</taxon>
        <taxon>Arachnida</taxon>
        <taxon>Araneae</taxon>
        <taxon>Araneomorphae</taxon>
        <taxon>Entelegynae</taxon>
        <taxon>Araneoidea</taxon>
        <taxon>Nephilidae</taxon>
        <taxon>Nephila</taxon>
    </lineage>
</organism>
<evidence type="ECO:0000313" key="3">
    <source>
        <dbReference type="Proteomes" id="UP000887013"/>
    </source>
</evidence>
<dbReference type="Pfam" id="PF22486">
    <property type="entry name" value="MATH_2"/>
    <property type="match status" value="1"/>
</dbReference>
<keyword evidence="3" id="KW-1185">Reference proteome</keyword>
<feature type="domain" description="MATH" evidence="1">
    <location>
        <begin position="5"/>
        <end position="131"/>
    </location>
</feature>